<dbReference type="EMBL" id="AMZH03008096">
    <property type="protein sequence ID" value="RRT59720.1"/>
    <property type="molecule type" value="Genomic_DNA"/>
</dbReference>
<reference evidence="3 4" key="1">
    <citation type="journal article" date="2014" name="Agronomy (Basel)">
        <title>A Draft Genome Sequence for Ensete ventricosum, the Drought-Tolerant Tree Against Hunger.</title>
        <authorList>
            <person name="Harrison J."/>
            <person name="Moore K.A."/>
            <person name="Paszkiewicz K."/>
            <person name="Jones T."/>
            <person name="Grant M."/>
            <person name="Ambacheew D."/>
            <person name="Muzemil S."/>
            <person name="Studholme D.J."/>
        </authorList>
    </citation>
    <scope>NUCLEOTIDE SEQUENCE [LARGE SCALE GENOMIC DNA]</scope>
</reference>
<dbReference type="GO" id="GO:0008422">
    <property type="term" value="F:beta-glucosidase activity"/>
    <property type="evidence" value="ECO:0007669"/>
    <property type="project" value="TreeGrafter"/>
</dbReference>
<dbReference type="GO" id="GO:0005975">
    <property type="term" value="P:carbohydrate metabolic process"/>
    <property type="evidence" value="ECO:0007669"/>
    <property type="project" value="InterPro"/>
</dbReference>
<organism evidence="3 4">
    <name type="scientific">Ensete ventricosum</name>
    <name type="common">Abyssinian banana</name>
    <name type="synonym">Musa ensete</name>
    <dbReference type="NCBI Taxonomy" id="4639"/>
    <lineage>
        <taxon>Eukaryota</taxon>
        <taxon>Viridiplantae</taxon>
        <taxon>Streptophyta</taxon>
        <taxon>Embryophyta</taxon>
        <taxon>Tracheophyta</taxon>
        <taxon>Spermatophyta</taxon>
        <taxon>Magnoliopsida</taxon>
        <taxon>Liliopsida</taxon>
        <taxon>Zingiberales</taxon>
        <taxon>Musaceae</taxon>
        <taxon>Ensete</taxon>
    </lineage>
</organism>
<dbReference type="PANTHER" id="PTHR10353:SF29">
    <property type="entry name" value="BETA-GLUCOSIDASE 11"/>
    <property type="match status" value="1"/>
</dbReference>
<comment type="caution">
    <text evidence="3">The sequence shown here is derived from an EMBL/GenBank/DDBJ whole genome shotgun (WGS) entry which is preliminary data.</text>
</comment>
<evidence type="ECO:0000256" key="2">
    <source>
        <dbReference type="RuleBase" id="RU003690"/>
    </source>
</evidence>
<dbReference type="Pfam" id="PF00232">
    <property type="entry name" value="Glyco_hydro_1"/>
    <property type="match status" value="1"/>
</dbReference>
<evidence type="ECO:0000256" key="1">
    <source>
        <dbReference type="ARBA" id="ARBA00010838"/>
    </source>
</evidence>
<dbReference type="PANTHER" id="PTHR10353">
    <property type="entry name" value="GLYCOSYL HYDROLASE"/>
    <property type="match status" value="1"/>
</dbReference>
<dbReference type="InterPro" id="IPR001360">
    <property type="entry name" value="Glyco_hydro_1"/>
</dbReference>
<evidence type="ECO:0000313" key="4">
    <source>
        <dbReference type="Proteomes" id="UP000287651"/>
    </source>
</evidence>
<dbReference type="InterPro" id="IPR017853">
    <property type="entry name" value="GH"/>
</dbReference>
<dbReference type="AlphaFoldDB" id="A0A426Z6V6"/>
<proteinExistence type="inferred from homology"/>
<protein>
    <submittedName>
        <fullName evidence="3">Uncharacterized protein</fullName>
    </submittedName>
</protein>
<dbReference type="Gene3D" id="3.20.20.80">
    <property type="entry name" value="Glycosidases"/>
    <property type="match status" value="1"/>
</dbReference>
<sequence length="195" mass="21658">MNVSGRMLDKSTGDVASDGYHKYKICFRDDFTAFADVCFKNFGDRVPRWTTVVEPNIMALGAYDVAILPPNRCGELLTTDASMQLQGMRHLVRNGVNVKASCDAVMYDPERCRHDLLPYMSLRCHVIVRALLRSMAADGLGRVLANKLSSNSLVSLSKDETEDGLNLLYHIRAGPQRVVGKARHVIASELPYKAI</sequence>
<comment type="similarity">
    <text evidence="1 2">Belongs to the glycosyl hydrolase 1 family.</text>
</comment>
<gene>
    <name evidence="3" type="ORF">B296_00008208</name>
</gene>
<dbReference type="SUPFAM" id="SSF51445">
    <property type="entry name" value="(Trans)glycosidases"/>
    <property type="match status" value="1"/>
</dbReference>
<accession>A0A426Z6V6</accession>
<dbReference type="Proteomes" id="UP000287651">
    <property type="component" value="Unassembled WGS sequence"/>
</dbReference>
<name>A0A426Z6V6_ENSVE</name>
<evidence type="ECO:0000313" key="3">
    <source>
        <dbReference type="EMBL" id="RRT59720.1"/>
    </source>
</evidence>